<proteinExistence type="predicted"/>
<dbReference type="InterPro" id="IPR041698">
    <property type="entry name" value="Methyltransf_25"/>
</dbReference>
<dbReference type="AlphaFoldDB" id="A0A0S7WPL6"/>
<dbReference type="Gene3D" id="3.40.50.150">
    <property type="entry name" value="Vaccinia Virus protein VP39"/>
    <property type="match status" value="1"/>
</dbReference>
<feature type="domain" description="Methyltransferase" evidence="1">
    <location>
        <begin position="105"/>
        <end position="200"/>
    </location>
</feature>
<gene>
    <name evidence="2" type="ORF">AMJ39_08675</name>
</gene>
<evidence type="ECO:0000313" key="2">
    <source>
        <dbReference type="EMBL" id="KPJ52084.1"/>
    </source>
</evidence>
<dbReference type="EMBL" id="LIZS01000078">
    <property type="protein sequence ID" value="KPJ52084.1"/>
    <property type="molecule type" value="Genomic_DNA"/>
</dbReference>
<dbReference type="SUPFAM" id="SSF53335">
    <property type="entry name" value="S-adenosyl-L-methionine-dependent methyltransferases"/>
    <property type="match status" value="1"/>
</dbReference>
<dbReference type="CDD" id="cd02440">
    <property type="entry name" value="AdoMet_MTases"/>
    <property type="match status" value="1"/>
</dbReference>
<dbReference type="GO" id="GO:0008168">
    <property type="term" value="F:methyltransferase activity"/>
    <property type="evidence" value="ECO:0007669"/>
    <property type="project" value="TreeGrafter"/>
</dbReference>
<organism evidence="2 3">
    <name type="scientific">candidate division TA06 bacterium DG_24</name>
    <dbReference type="NCBI Taxonomy" id="1703770"/>
    <lineage>
        <taxon>Bacteria</taxon>
        <taxon>Bacteria division TA06</taxon>
    </lineage>
</organism>
<evidence type="ECO:0000259" key="1">
    <source>
        <dbReference type="Pfam" id="PF13649"/>
    </source>
</evidence>
<protein>
    <recommendedName>
        <fullName evidence="1">Methyltransferase domain-containing protein</fullName>
    </recommendedName>
</protein>
<evidence type="ECO:0000313" key="3">
    <source>
        <dbReference type="Proteomes" id="UP000052008"/>
    </source>
</evidence>
<dbReference type="PANTHER" id="PTHR43591:SF24">
    <property type="entry name" value="2-METHOXY-6-POLYPRENYL-1,4-BENZOQUINOL METHYLASE, MITOCHONDRIAL"/>
    <property type="match status" value="1"/>
</dbReference>
<name>A0A0S7WPL6_UNCT6</name>
<reference evidence="2 3" key="1">
    <citation type="journal article" date="2015" name="Microbiome">
        <title>Genomic resolution of linkages in carbon, nitrogen, and sulfur cycling among widespread estuary sediment bacteria.</title>
        <authorList>
            <person name="Baker B.J."/>
            <person name="Lazar C.S."/>
            <person name="Teske A.P."/>
            <person name="Dick G.J."/>
        </authorList>
    </citation>
    <scope>NUCLEOTIDE SEQUENCE [LARGE SCALE GENOMIC DNA]</scope>
    <source>
        <strain evidence="2">DG_24</strain>
    </source>
</reference>
<dbReference type="InterPro" id="IPR029063">
    <property type="entry name" value="SAM-dependent_MTases_sf"/>
</dbReference>
<dbReference type="Pfam" id="PF13649">
    <property type="entry name" value="Methyltransf_25"/>
    <property type="match status" value="1"/>
</dbReference>
<dbReference type="Proteomes" id="UP000052008">
    <property type="component" value="Unassembled WGS sequence"/>
</dbReference>
<accession>A0A0S7WPL6</accession>
<comment type="caution">
    <text evidence="2">The sequence shown here is derived from an EMBL/GenBank/DDBJ whole genome shotgun (WGS) entry which is preliminary data.</text>
</comment>
<dbReference type="STRING" id="1703770.AMJ39_08675"/>
<sequence>MWEYILARRLQVFGASRRRRISVGVGGAVRGSVGVFLHGTSARHSRGDGAMSQTGRPSWYVRYYDDIASRRYDLLAKLWFIPQGGQGRARRALVDVIELKRGDRILDMCCGTGGATFVIAEKLGEKSKITGIDLSGGQIRVANGKNSHPNVDFMVMDASKTDFRDGEFDRVVIPHALHEMWRDGRLAVLREARRILRDGGSVAVLELDRPPGRLMRLFVALWWFYWLPFNFETPTRRDMVRYGVADEVREAGFRDVTKVSLFRGALQAVQGCKEASIRGGVP</sequence>
<dbReference type="PANTHER" id="PTHR43591">
    <property type="entry name" value="METHYLTRANSFERASE"/>
    <property type="match status" value="1"/>
</dbReference>